<evidence type="ECO:0000313" key="2">
    <source>
        <dbReference type="Proteomes" id="UP001431783"/>
    </source>
</evidence>
<keyword evidence="2" id="KW-1185">Reference proteome</keyword>
<evidence type="ECO:0000313" key="1">
    <source>
        <dbReference type="EMBL" id="KAK9887230.1"/>
    </source>
</evidence>
<proteinExistence type="predicted"/>
<reference evidence="1 2" key="1">
    <citation type="submission" date="2023-03" db="EMBL/GenBank/DDBJ databases">
        <title>Genome insight into feeding habits of ladybird beetles.</title>
        <authorList>
            <person name="Li H.-S."/>
            <person name="Huang Y.-H."/>
            <person name="Pang H."/>
        </authorList>
    </citation>
    <scope>NUCLEOTIDE SEQUENCE [LARGE SCALE GENOMIC DNA]</scope>
    <source>
        <strain evidence="1">SYSU_2023b</strain>
        <tissue evidence="1">Whole body</tissue>
    </source>
</reference>
<dbReference type="AlphaFoldDB" id="A0AAW1UXS2"/>
<sequence>MSRGSRLMLKVKRLKSILTLSAEPIQNMASKIFLGTLFKQKKTFETSSKNSGTKWFTGDQRMMISNLKKINFMYNRYKTEKPKTPRNRMRNTSNTEIKTAKIRANDNIISKSTNMQRTSWSLIDKTRNTSNKDKKQNIIPEAFLNYIKSIPNEILNNCSSSSKFLNEVFKKEIHIGLSSSFSEVSNIWVRNIVMSWNSKVQDIYDLSSYFIWKNIDAAFYLSLN</sequence>
<comment type="caution">
    <text evidence="1">The sequence shown here is derived from an EMBL/GenBank/DDBJ whole genome shotgun (WGS) entry which is preliminary data.</text>
</comment>
<name>A0AAW1UXS2_9CUCU</name>
<protein>
    <submittedName>
        <fullName evidence="1">Uncharacterized protein</fullName>
    </submittedName>
</protein>
<accession>A0AAW1UXS2</accession>
<gene>
    <name evidence="1" type="ORF">WA026_021073</name>
</gene>
<dbReference type="Proteomes" id="UP001431783">
    <property type="component" value="Unassembled WGS sequence"/>
</dbReference>
<organism evidence="1 2">
    <name type="scientific">Henosepilachna vigintioctopunctata</name>
    <dbReference type="NCBI Taxonomy" id="420089"/>
    <lineage>
        <taxon>Eukaryota</taxon>
        <taxon>Metazoa</taxon>
        <taxon>Ecdysozoa</taxon>
        <taxon>Arthropoda</taxon>
        <taxon>Hexapoda</taxon>
        <taxon>Insecta</taxon>
        <taxon>Pterygota</taxon>
        <taxon>Neoptera</taxon>
        <taxon>Endopterygota</taxon>
        <taxon>Coleoptera</taxon>
        <taxon>Polyphaga</taxon>
        <taxon>Cucujiformia</taxon>
        <taxon>Coccinelloidea</taxon>
        <taxon>Coccinellidae</taxon>
        <taxon>Epilachninae</taxon>
        <taxon>Epilachnini</taxon>
        <taxon>Henosepilachna</taxon>
    </lineage>
</organism>
<dbReference type="EMBL" id="JARQZJ010000106">
    <property type="protein sequence ID" value="KAK9887230.1"/>
    <property type="molecule type" value="Genomic_DNA"/>
</dbReference>